<keyword evidence="1" id="KW-0418">Kinase</keyword>
<dbReference type="GO" id="GO:0016301">
    <property type="term" value="F:kinase activity"/>
    <property type="evidence" value="ECO:0007669"/>
    <property type="project" value="UniProtKB-KW"/>
</dbReference>
<dbReference type="Gene3D" id="3.40.50.300">
    <property type="entry name" value="P-loop containing nucleotide triphosphate hydrolases"/>
    <property type="match status" value="1"/>
</dbReference>
<dbReference type="OrthoDB" id="8326226at2"/>
<evidence type="ECO:0000313" key="1">
    <source>
        <dbReference type="EMBL" id="TDL79850.1"/>
    </source>
</evidence>
<dbReference type="EMBL" id="SNAA01000007">
    <property type="protein sequence ID" value="TDL79850.1"/>
    <property type="molecule type" value="Genomic_DNA"/>
</dbReference>
<reference evidence="1 2" key="1">
    <citation type="submission" date="2019-03" db="EMBL/GenBank/DDBJ databases">
        <title>Primorskyibacter sp. SS33 isolated from sediments.</title>
        <authorList>
            <person name="Xunke S."/>
        </authorList>
    </citation>
    <scope>NUCLEOTIDE SEQUENCE [LARGE SCALE GENOMIC DNA]</scope>
    <source>
        <strain evidence="1 2">SS33</strain>
    </source>
</reference>
<evidence type="ECO:0000313" key="2">
    <source>
        <dbReference type="Proteomes" id="UP000295701"/>
    </source>
</evidence>
<dbReference type="Proteomes" id="UP000295701">
    <property type="component" value="Unassembled WGS sequence"/>
</dbReference>
<keyword evidence="1" id="KW-0808">Transferase</keyword>
<dbReference type="AlphaFoldDB" id="A0A4R6A806"/>
<keyword evidence="2" id="KW-1185">Reference proteome</keyword>
<dbReference type="SUPFAM" id="SSF53795">
    <property type="entry name" value="PEP carboxykinase-like"/>
    <property type="match status" value="1"/>
</dbReference>
<accession>A0A4R6A806</accession>
<proteinExistence type="predicted"/>
<dbReference type="InterPro" id="IPR027417">
    <property type="entry name" value="P-loop_NTPase"/>
</dbReference>
<protein>
    <submittedName>
        <fullName evidence="1">Serine kinase</fullName>
    </submittedName>
</protein>
<name>A0A4R6A806_9RHOB</name>
<sequence length="124" mass="12656">MILGPSGCGKSSLSLAAMVASDIRLVSDDRTILRLAGGGLIATAPPSIAGLIEARGIGLLGAEPASSAEVLLAVDLSRDAPERLPPPATWSILNCAVPMIAGRDWRALVGPVVQILRAGLPRDV</sequence>
<comment type="caution">
    <text evidence="1">The sequence shown here is derived from an EMBL/GenBank/DDBJ whole genome shotgun (WGS) entry which is preliminary data.</text>
</comment>
<organism evidence="1 2">
    <name type="scientific">Palleronia sediminis</name>
    <dbReference type="NCBI Taxonomy" id="2547833"/>
    <lineage>
        <taxon>Bacteria</taxon>
        <taxon>Pseudomonadati</taxon>
        <taxon>Pseudomonadota</taxon>
        <taxon>Alphaproteobacteria</taxon>
        <taxon>Rhodobacterales</taxon>
        <taxon>Roseobacteraceae</taxon>
        <taxon>Palleronia</taxon>
    </lineage>
</organism>
<gene>
    <name evidence="1" type="ORF">E2L08_08160</name>
</gene>
<dbReference type="RefSeq" id="WP_133396575.1">
    <property type="nucleotide sequence ID" value="NZ_SNAA01000007.1"/>
</dbReference>